<dbReference type="Proteomes" id="UP000184474">
    <property type="component" value="Unassembled WGS sequence"/>
</dbReference>
<keyword evidence="5" id="KW-0694">RNA-binding</keyword>
<dbReference type="PANTHER" id="PTHR30001">
    <property type="entry name" value="RIBONUCLEASE"/>
    <property type="match status" value="1"/>
</dbReference>
<dbReference type="Gene3D" id="2.40.50.140">
    <property type="entry name" value="Nucleic acid-binding proteins"/>
    <property type="match status" value="1"/>
</dbReference>
<feature type="domain" description="S1 motif" evidence="6">
    <location>
        <begin position="37"/>
        <end position="141"/>
    </location>
</feature>
<dbReference type="GO" id="GO:0046872">
    <property type="term" value="F:metal ion binding"/>
    <property type="evidence" value="ECO:0007669"/>
    <property type="project" value="UniProtKB-KW"/>
</dbReference>
<dbReference type="NCBIfam" id="TIGR00757">
    <property type="entry name" value="RNaseEG"/>
    <property type="match status" value="1"/>
</dbReference>
<dbReference type="AlphaFoldDB" id="A0A1M6NP27"/>
<reference evidence="8" key="1">
    <citation type="submission" date="2016-11" db="EMBL/GenBank/DDBJ databases">
        <authorList>
            <person name="Varghese N."/>
            <person name="Submissions S."/>
        </authorList>
    </citation>
    <scope>NUCLEOTIDE SEQUENCE [LARGE SCALE GENOMIC DNA]</scope>
    <source>
        <strain evidence="8">DSM 26134</strain>
    </source>
</reference>
<evidence type="ECO:0000256" key="3">
    <source>
        <dbReference type="ARBA" id="ARBA00022801"/>
    </source>
</evidence>
<sequence>MSNELIINSTQNGCRIALLKDKKLSEFHQDDDGHQFNVGDIYLGQVKKVVPGLNAAFVDIGYEKDAFLHYLDLGPQLQSLNKCTKQILSGKMAGKNLNGFKRLPDINKLGKMNQVLSKNQRVLVQVVKEPISTKGPRLSSELSIAGRYIVLVPFSDSVSVSKKIADSAERKRLLRLINSIRPENFGIIIRTVAQGKDVAELDRDLTSLVDKWSKGMEKLKKVKPNEKVIGEMNRANSILRDVLNESFDSIVVDEKALYHDVRDFIREIAPDKEKITKLYNGKAKIFEAYGIEKQLKGLFGQSVSIDGGGYLIIEHTEALHVIDVNSGNKSNAEDNQESTALKVNLDAAKEIARQLRLRDMGGIIVIDFIDMRKIENKKALFSKMKDEMKTDRSKYTILPLSKFGLMQITRQRVRPELNIKTREVCPSCNGTGKVTASILVTDQIEKDVEHIMTKQNEKKLTISLHPYLYAYYTKGLFSRQWKWYFKYKRWINVVEDSSMAILEYNFINSLGEEIAL</sequence>
<dbReference type="GO" id="GO:0005737">
    <property type="term" value="C:cytoplasm"/>
    <property type="evidence" value="ECO:0007669"/>
    <property type="project" value="TreeGrafter"/>
</dbReference>
<dbReference type="InterPro" id="IPR004659">
    <property type="entry name" value="RNase_E/G"/>
</dbReference>
<dbReference type="RefSeq" id="WP_073121256.1">
    <property type="nucleotide sequence ID" value="NZ_FRAA01000002.1"/>
</dbReference>
<dbReference type="SMART" id="SM00316">
    <property type="entry name" value="S1"/>
    <property type="match status" value="1"/>
</dbReference>
<dbReference type="GO" id="GO:0004540">
    <property type="term" value="F:RNA nuclease activity"/>
    <property type="evidence" value="ECO:0007669"/>
    <property type="project" value="InterPro"/>
</dbReference>
<evidence type="ECO:0000256" key="5">
    <source>
        <dbReference type="ARBA" id="ARBA00022884"/>
    </source>
</evidence>
<dbReference type="InterPro" id="IPR019307">
    <property type="entry name" value="RNA-bd_AU-1/RNase_E/G"/>
</dbReference>
<evidence type="ECO:0000256" key="4">
    <source>
        <dbReference type="ARBA" id="ARBA00022842"/>
    </source>
</evidence>
<dbReference type="InterPro" id="IPR012340">
    <property type="entry name" value="NA-bd_OB-fold"/>
</dbReference>
<organism evidence="7 8">
    <name type="scientific">Reichenbachiella agariperforans</name>
    <dbReference type="NCBI Taxonomy" id="156994"/>
    <lineage>
        <taxon>Bacteria</taxon>
        <taxon>Pseudomonadati</taxon>
        <taxon>Bacteroidota</taxon>
        <taxon>Cytophagia</taxon>
        <taxon>Cytophagales</taxon>
        <taxon>Reichenbachiellaceae</taxon>
        <taxon>Reichenbachiella</taxon>
    </lineage>
</organism>
<keyword evidence="2" id="KW-0479">Metal-binding</keyword>
<dbReference type="Pfam" id="PF10150">
    <property type="entry name" value="RNase_E_G"/>
    <property type="match status" value="1"/>
</dbReference>
<keyword evidence="4" id="KW-0460">Magnesium</keyword>
<gene>
    <name evidence="7" type="ORF">SAMN04488028_102339</name>
</gene>
<evidence type="ECO:0000313" key="7">
    <source>
        <dbReference type="EMBL" id="SHJ97440.1"/>
    </source>
</evidence>
<protein>
    <submittedName>
        <fullName evidence="7">Ribonuclease G</fullName>
    </submittedName>
</protein>
<evidence type="ECO:0000259" key="6">
    <source>
        <dbReference type="SMART" id="SM00316"/>
    </source>
</evidence>
<dbReference type="SUPFAM" id="SSF50249">
    <property type="entry name" value="Nucleic acid-binding proteins"/>
    <property type="match status" value="1"/>
</dbReference>
<dbReference type="InterPro" id="IPR003029">
    <property type="entry name" value="S1_domain"/>
</dbReference>
<evidence type="ECO:0000313" key="8">
    <source>
        <dbReference type="Proteomes" id="UP000184474"/>
    </source>
</evidence>
<dbReference type="PANTHER" id="PTHR30001:SF0">
    <property type="entry name" value="RIBONUCLEASE G"/>
    <property type="match status" value="1"/>
</dbReference>
<name>A0A1M6NP27_REIAG</name>
<dbReference type="EMBL" id="FRAA01000002">
    <property type="protein sequence ID" value="SHJ97440.1"/>
    <property type="molecule type" value="Genomic_DNA"/>
</dbReference>
<keyword evidence="3" id="KW-0378">Hydrolase</keyword>
<evidence type="ECO:0000256" key="1">
    <source>
        <dbReference type="ARBA" id="ARBA00001946"/>
    </source>
</evidence>
<dbReference type="STRING" id="156994.SAMN04488028_102339"/>
<dbReference type="CDD" id="cd04453">
    <property type="entry name" value="S1_RNase_E"/>
    <property type="match status" value="1"/>
</dbReference>
<keyword evidence="8" id="KW-1185">Reference proteome</keyword>
<proteinExistence type="predicted"/>
<evidence type="ECO:0000256" key="2">
    <source>
        <dbReference type="ARBA" id="ARBA00022723"/>
    </source>
</evidence>
<comment type="cofactor">
    <cofactor evidence="1">
        <name>Mg(2+)</name>
        <dbReference type="ChEBI" id="CHEBI:18420"/>
    </cofactor>
</comment>
<dbReference type="GO" id="GO:0016787">
    <property type="term" value="F:hydrolase activity"/>
    <property type="evidence" value="ECO:0007669"/>
    <property type="project" value="UniProtKB-KW"/>
</dbReference>
<dbReference type="GO" id="GO:0003723">
    <property type="term" value="F:RNA binding"/>
    <property type="evidence" value="ECO:0007669"/>
    <property type="project" value="UniProtKB-KW"/>
</dbReference>
<dbReference type="GO" id="GO:0006364">
    <property type="term" value="P:rRNA processing"/>
    <property type="evidence" value="ECO:0007669"/>
    <property type="project" value="TreeGrafter"/>
</dbReference>
<accession>A0A1M6NP27</accession>